<sequence length="222" mass="24519">MNTHPNTLLQGVAAPLPYSNLDTDQIMPKQFLRIIDKAGLDRGLLYDLRFDPAGAPRPGFVLNREPYRRPAFLVAGPNFGCGSSREHAVWGLQQFGVRAIIAPSFGEIFYANAMNNGLLLIRLPDAQVQALLDQVSQPQSCALEIDVLAGQVRAADGVRYDFSLSPRHRGMVAEGLDMVAATLRQLPEIARFEAAHRQRHPWLQDAAARVRARLDQRSEGVA</sequence>
<dbReference type="GO" id="GO:0003861">
    <property type="term" value="F:3-isopropylmalate dehydratase activity"/>
    <property type="evidence" value="ECO:0007669"/>
    <property type="project" value="UniProtKB-UniRule"/>
</dbReference>
<organism evidence="12 13">
    <name type="scientific">Bordetella genomosp. 1</name>
    <dbReference type="NCBI Taxonomy" id="1395607"/>
    <lineage>
        <taxon>Bacteria</taxon>
        <taxon>Pseudomonadati</taxon>
        <taxon>Pseudomonadota</taxon>
        <taxon>Betaproteobacteria</taxon>
        <taxon>Burkholderiales</taxon>
        <taxon>Alcaligenaceae</taxon>
        <taxon>Bordetella</taxon>
    </lineage>
</organism>
<dbReference type="EC" id="4.2.1.33" evidence="10"/>
<evidence type="ECO:0000256" key="1">
    <source>
        <dbReference type="ARBA" id="ARBA00000491"/>
    </source>
</evidence>
<comment type="pathway">
    <text evidence="3 10">Amino-acid biosynthesis; L-leucine biosynthesis; L-leucine from 3-methyl-2-oxobutanoate: step 2/4.</text>
</comment>
<evidence type="ECO:0000256" key="3">
    <source>
        <dbReference type="ARBA" id="ARBA00004729"/>
    </source>
</evidence>
<protein>
    <recommendedName>
        <fullName evidence="10">3-isopropylmalate dehydratase small subunit</fullName>
        <ecNumber evidence="10">4.2.1.33</ecNumber>
    </recommendedName>
    <alternativeName>
        <fullName evidence="10">Alpha-IPM isomerase</fullName>
        <shortName evidence="10">IPMI</shortName>
    </alternativeName>
    <alternativeName>
        <fullName evidence="10">Isopropylmalate isomerase</fullName>
    </alternativeName>
</protein>
<dbReference type="EMBL" id="NEVL01000007">
    <property type="protein sequence ID" value="OZI28096.1"/>
    <property type="molecule type" value="Genomic_DNA"/>
</dbReference>
<comment type="function">
    <text evidence="2 10">Catalyzes the isomerization between 2-isopropylmalate and 3-isopropylmalate, via the formation of 2-isopropylmaleate.</text>
</comment>
<dbReference type="InterPro" id="IPR004431">
    <property type="entry name" value="3-IsopropMal_deHydase_ssu"/>
</dbReference>
<dbReference type="InterPro" id="IPR015928">
    <property type="entry name" value="Aconitase/3IPM_dehydase_swvl"/>
</dbReference>
<dbReference type="HAMAP" id="MF_01031">
    <property type="entry name" value="LeuD_type1"/>
    <property type="match status" value="1"/>
</dbReference>
<keyword evidence="6 10" id="KW-0432">Leucine biosynthesis</keyword>
<keyword evidence="9 10" id="KW-0100">Branched-chain amino acid biosynthesis</keyword>
<evidence type="ECO:0000256" key="10">
    <source>
        <dbReference type="HAMAP-Rule" id="MF_01031"/>
    </source>
</evidence>
<dbReference type="GO" id="GO:0009316">
    <property type="term" value="C:3-isopropylmalate dehydratase complex"/>
    <property type="evidence" value="ECO:0007669"/>
    <property type="project" value="InterPro"/>
</dbReference>
<dbReference type="InterPro" id="IPR000573">
    <property type="entry name" value="AconitaseA/IPMdHydase_ssu_swvl"/>
</dbReference>
<gene>
    <name evidence="10 12" type="primary">leuD</name>
    <name evidence="12" type="ORF">CEG14_24585</name>
</gene>
<comment type="similarity">
    <text evidence="4 10">Belongs to the LeuD family. LeuD type 1 subfamily.</text>
</comment>
<dbReference type="AlphaFoldDB" id="A0A261RSQ9"/>
<dbReference type="NCBIfam" id="NF002458">
    <property type="entry name" value="PRK01641.1"/>
    <property type="match status" value="1"/>
</dbReference>
<evidence type="ECO:0000313" key="12">
    <source>
        <dbReference type="EMBL" id="OZI28096.1"/>
    </source>
</evidence>
<evidence type="ECO:0000313" key="13">
    <source>
        <dbReference type="Proteomes" id="UP000217005"/>
    </source>
</evidence>
<evidence type="ECO:0000256" key="8">
    <source>
        <dbReference type="ARBA" id="ARBA00023239"/>
    </source>
</evidence>
<dbReference type="OrthoDB" id="9777465at2"/>
<accession>A0A261RSQ9</accession>
<keyword evidence="8 10" id="KW-0456">Lyase</keyword>
<evidence type="ECO:0000256" key="6">
    <source>
        <dbReference type="ARBA" id="ARBA00022430"/>
    </source>
</evidence>
<dbReference type="Proteomes" id="UP000217005">
    <property type="component" value="Unassembled WGS sequence"/>
</dbReference>
<feature type="domain" description="Aconitase A/isopropylmalate dehydratase small subunit swivel" evidence="11">
    <location>
        <begin position="9"/>
        <end position="125"/>
    </location>
</feature>
<dbReference type="InterPro" id="IPR033940">
    <property type="entry name" value="IPMI_Swivel"/>
</dbReference>
<keyword evidence="7 10" id="KW-0028">Amino-acid biosynthesis</keyword>
<evidence type="ECO:0000256" key="5">
    <source>
        <dbReference type="ARBA" id="ARBA00011271"/>
    </source>
</evidence>
<comment type="caution">
    <text evidence="12">The sequence shown here is derived from an EMBL/GenBank/DDBJ whole genome shotgun (WGS) entry which is preliminary data.</text>
</comment>
<proteinExistence type="inferred from homology"/>
<comment type="catalytic activity">
    <reaction evidence="1 10">
        <text>(2R,3S)-3-isopropylmalate = (2S)-2-isopropylmalate</text>
        <dbReference type="Rhea" id="RHEA:32287"/>
        <dbReference type="ChEBI" id="CHEBI:1178"/>
        <dbReference type="ChEBI" id="CHEBI:35121"/>
        <dbReference type="EC" id="4.2.1.33"/>
    </reaction>
</comment>
<dbReference type="NCBIfam" id="TIGR00171">
    <property type="entry name" value="leuD"/>
    <property type="match status" value="1"/>
</dbReference>
<evidence type="ECO:0000256" key="4">
    <source>
        <dbReference type="ARBA" id="ARBA00009845"/>
    </source>
</evidence>
<dbReference type="UniPathway" id="UPA00048">
    <property type="reaction ID" value="UER00071"/>
</dbReference>
<dbReference type="InterPro" id="IPR050075">
    <property type="entry name" value="LeuD"/>
</dbReference>
<dbReference type="Gene3D" id="3.20.19.10">
    <property type="entry name" value="Aconitase, domain 4"/>
    <property type="match status" value="1"/>
</dbReference>
<dbReference type="SUPFAM" id="SSF52016">
    <property type="entry name" value="LeuD/IlvD-like"/>
    <property type="match status" value="1"/>
</dbReference>
<dbReference type="PANTHER" id="PTHR43345">
    <property type="entry name" value="3-ISOPROPYLMALATE DEHYDRATASE SMALL SUBUNIT 2-RELATED-RELATED"/>
    <property type="match status" value="1"/>
</dbReference>
<dbReference type="Pfam" id="PF00694">
    <property type="entry name" value="Aconitase_C"/>
    <property type="match status" value="1"/>
</dbReference>
<evidence type="ECO:0000256" key="9">
    <source>
        <dbReference type="ARBA" id="ARBA00023304"/>
    </source>
</evidence>
<reference evidence="12 13" key="1">
    <citation type="submission" date="2017-05" db="EMBL/GenBank/DDBJ databases">
        <title>Complete and WGS of Bordetella genogroups.</title>
        <authorList>
            <person name="Spilker T."/>
            <person name="LiPuma J."/>
        </authorList>
    </citation>
    <scope>NUCLEOTIDE SEQUENCE [LARGE SCALE GENOMIC DNA]</scope>
    <source>
        <strain evidence="12 13">AU17610</strain>
    </source>
</reference>
<dbReference type="RefSeq" id="WP_094829050.1">
    <property type="nucleotide sequence ID" value="NZ_NEVL01000007.1"/>
</dbReference>
<dbReference type="PANTHER" id="PTHR43345:SF5">
    <property type="entry name" value="3-ISOPROPYLMALATE DEHYDRATASE SMALL SUBUNIT"/>
    <property type="match status" value="1"/>
</dbReference>
<evidence type="ECO:0000256" key="2">
    <source>
        <dbReference type="ARBA" id="ARBA00002695"/>
    </source>
</evidence>
<evidence type="ECO:0000256" key="7">
    <source>
        <dbReference type="ARBA" id="ARBA00022605"/>
    </source>
</evidence>
<evidence type="ECO:0000259" key="11">
    <source>
        <dbReference type="Pfam" id="PF00694"/>
    </source>
</evidence>
<dbReference type="CDD" id="cd01577">
    <property type="entry name" value="IPMI_Swivel"/>
    <property type="match status" value="1"/>
</dbReference>
<name>A0A261RSQ9_9BORD</name>
<comment type="subunit">
    <text evidence="5 10">Heterodimer of LeuC and LeuD.</text>
</comment>
<dbReference type="GO" id="GO:0009098">
    <property type="term" value="P:L-leucine biosynthetic process"/>
    <property type="evidence" value="ECO:0007669"/>
    <property type="project" value="UniProtKB-UniRule"/>
</dbReference>